<dbReference type="PROSITE" id="PS51257">
    <property type="entry name" value="PROKAR_LIPOPROTEIN"/>
    <property type="match status" value="1"/>
</dbReference>
<comment type="caution">
    <text evidence="2">The sequence shown here is derived from an EMBL/GenBank/DDBJ whole genome shotgun (WGS) entry which is preliminary data.</text>
</comment>
<sequence length="141" mass="15127">MRKIALFLIVLLTIVSCKKDEPVSPDFSDIFVGTWTATTLKGSGNTISLVGIKDPALYMVITRVANNKLNATLSSYSNGQTTKSGTLTFDIAKNGDTYTFTNTTQSSSNSSVYFKYSMLTGELLVGGLSSNGSPIEATFKK</sequence>
<dbReference type="InterPro" id="IPR024311">
    <property type="entry name" value="Lipocalin-like"/>
</dbReference>
<gene>
    <name evidence="2" type="ORF">VB264_19550</name>
</gene>
<evidence type="ECO:0000313" key="2">
    <source>
        <dbReference type="EMBL" id="MEA5260002.1"/>
    </source>
</evidence>
<reference evidence="2 3" key="1">
    <citation type="submission" date="2023-12" db="EMBL/GenBank/DDBJ databases">
        <title>Novel species of the genus Arcicella isolated from rivers.</title>
        <authorList>
            <person name="Lu H."/>
        </authorList>
    </citation>
    <scope>NUCLEOTIDE SEQUENCE [LARGE SCALE GENOMIC DNA]</scope>
    <source>
        <strain evidence="2 3">LMG 21963</strain>
    </source>
</reference>
<dbReference type="RefSeq" id="WP_323252117.1">
    <property type="nucleotide sequence ID" value="NZ_JAYFUL010000042.1"/>
</dbReference>
<evidence type="ECO:0000313" key="3">
    <source>
        <dbReference type="Proteomes" id="UP001304671"/>
    </source>
</evidence>
<organism evidence="2 3">
    <name type="scientific">Arcicella aquatica</name>
    <dbReference type="NCBI Taxonomy" id="217141"/>
    <lineage>
        <taxon>Bacteria</taxon>
        <taxon>Pseudomonadati</taxon>
        <taxon>Bacteroidota</taxon>
        <taxon>Cytophagia</taxon>
        <taxon>Cytophagales</taxon>
        <taxon>Flectobacillaceae</taxon>
        <taxon>Arcicella</taxon>
    </lineage>
</organism>
<feature type="domain" description="Lipocalin-like" evidence="1">
    <location>
        <begin position="32"/>
        <end position="123"/>
    </location>
</feature>
<dbReference type="Pfam" id="PF13648">
    <property type="entry name" value="Lipocalin_4"/>
    <property type="match status" value="1"/>
</dbReference>
<name>A0ABU5QSD5_9BACT</name>
<dbReference type="Proteomes" id="UP001304671">
    <property type="component" value="Unassembled WGS sequence"/>
</dbReference>
<accession>A0ABU5QSD5</accession>
<keyword evidence="3" id="KW-1185">Reference proteome</keyword>
<dbReference type="EMBL" id="JAYFUL010000042">
    <property type="protein sequence ID" value="MEA5260002.1"/>
    <property type="molecule type" value="Genomic_DNA"/>
</dbReference>
<proteinExistence type="predicted"/>
<evidence type="ECO:0000259" key="1">
    <source>
        <dbReference type="Pfam" id="PF13648"/>
    </source>
</evidence>
<protein>
    <submittedName>
        <fullName evidence="2">Lipocalin family protein</fullName>
    </submittedName>
</protein>